<name>A0ABN1F8C9_9ACTN</name>
<dbReference type="EMBL" id="BAAACA010000006">
    <property type="protein sequence ID" value="GAA0584923.1"/>
    <property type="molecule type" value="Genomic_DNA"/>
</dbReference>
<dbReference type="GO" id="GO:0016787">
    <property type="term" value="F:hydrolase activity"/>
    <property type="evidence" value="ECO:0007669"/>
    <property type="project" value="UniProtKB-KW"/>
</dbReference>
<dbReference type="PANTHER" id="PTHR43433:SF3">
    <property type="entry name" value="NON-HEME CHLOROPEROXIDASE"/>
    <property type="match status" value="1"/>
</dbReference>
<dbReference type="Proteomes" id="UP001500668">
    <property type="component" value="Unassembled WGS sequence"/>
</dbReference>
<feature type="domain" description="AB hydrolase-1" evidence="1">
    <location>
        <begin position="35"/>
        <end position="262"/>
    </location>
</feature>
<dbReference type="RefSeq" id="WP_344070874.1">
    <property type="nucleotide sequence ID" value="NZ_BAAACA010000006.1"/>
</dbReference>
<evidence type="ECO:0000259" key="1">
    <source>
        <dbReference type="Pfam" id="PF00561"/>
    </source>
</evidence>
<organism evidence="2 3">
    <name type="scientific">Streptomyces crystallinus</name>
    <dbReference type="NCBI Taxonomy" id="68191"/>
    <lineage>
        <taxon>Bacteria</taxon>
        <taxon>Bacillati</taxon>
        <taxon>Actinomycetota</taxon>
        <taxon>Actinomycetes</taxon>
        <taxon>Kitasatosporales</taxon>
        <taxon>Streptomycetaceae</taxon>
        <taxon>Streptomyces</taxon>
    </lineage>
</organism>
<evidence type="ECO:0000313" key="2">
    <source>
        <dbReference type="EMBL" id="GAA0584923.1"/>
    </source>
</evidence>
<dbReference type="InterPro" id="IPR000073">
    <property type="entry name" value="AB_hydrolase_1"/>
</dbReference>
<keyword evidence="3" id="KW-1185">Reference proteome</keyword>
<proteinExistence type="predicted"/>
<accession>A0ABN1F8C9</accession>
<dbReference type="PANTHER" id="PTHR43433">
    <property type="entry name" value="HYDROLASE, ALPHA/BETA FOLD FAMILY PROTEIN"/>
    <property type="match status" value="1"/>
</dbReference>
<dbReference type="InterPro" id="IPR029058">
    <property type="entry name" value="AB_hydrolase_fold"/>
</dbReference>
<sequence length="276" mass="29864">MPYFETSTDGTRLHYVDYGPREGRTVVFVNSSYFGTEMWEFQMLPLAAEGLRCVGLDRRGHGRSEDVWDGFDLDTLAGDLGALLDHLDLTDITLVGHSIGTAEVVRYLTLRGSGRVARVALVAGMAPGPARSADHPEGVDPALIAAGNEAFREDRPGFFADGAAPFFALDRPGNDVSPAHVRYWENRCTGATARASNALGDLLVTLDLAPELTKIDVPVLVVHGTHDVSAPIHLTGDRTARLVPDSTYHVYEDAGHGLFVTHAERLTADLRAFASR</sequence>
<reference evidence="2 3" key="1">
    <citation type="journal article" date="2019" name="Int. J. Syst. Evol. Microbiol.">
        <title>The Global Catalogue of Microorganisms (GCM) 10K type strain sequencing project: providing services to taxonomists for standard genome sequencing and annotation.</title>
        <authorList>
            <consortium name="The Broad Institute Genomics Platform"/>
            <consortium name="The Broad Institute Genome Sequencing Center for Infectious Disease"/>
            <person name="Wu L."/>
            <person name="Ma J."/>
        </authorList>
    </citation>
    <scope>NUCLEOTIDE SEQUENCE [LARGE SCALE GENOMIC DNA]</scope>
    <source>
        <strain evidence="2 3">JCM 5067</strain>
    </source>
</reference>
<dbReference type="Gene3D" id="3.40.50.1820">
    <property type="entry name" value="alpha/beta hydrolase"/>
    <property type="match status" value="1"/>
</dbReference>
<evidence type="ECO:0000313" key="3">
    <source>
        <dbReference type="Proteomes" id="UP001500668"/>
    </source>
</evidence>
<gene>
    <name evidence="2" type="ORF">GCM10010394_12180</name>
</gene>
<keyword evidence="2" id="KW-0378">Hydrolase</keyword>
<dbReference type="SUPFAM" id="SSF53474">
    <property type="entry name" value="alpha/beta-Hydrolases"/>
    <property type="match status" value="1"/>
</dbReference>
<protein>
    <submittedName>
        <fullName evidence="2">Alpha/beta hydrolase</fullName>
    </submittedName>
</protein>
<comment type="caution">
    <text evidence="2">The sequence shown here is derived from an EMBL/GenBank/DDBJ whole genome shotgun (WGS) entry which is preliminary data.</text>
</comment>
<dbReference type="Pfam" id="PF00561">
    <property type="entry name" value="Abhydrolase_1"/>
    <property type="match status" value="1"/>
</dbReference>
<dbReference type="InterPro" id="IPR050471">
    <property type="entry name" value="AB_hydrolase"/>
</dbReference>